<evidence type="ECO:0000256" key="5">
    <source>
        <dbReference type="ARBA" id="ARBA00022989"/>
    </source>
</evidence>
<dbReference type="PROSITE" id="PS50928">
    <property type="entry name" value="ABC_TM1"/>
    <property type="match status" value="1"/>
</dbReference>
<feature type="transmembrane region" description="Helical" evidence="7">
    <location>
        <begin position="120"/>
        <end position="140"/>
    </location>
</feature>
<evidence type="ECO:0000256" key="4">
    <source>
        <dbReference type="ARBA" id="ARBA00022692"/>
    </source>
</evidence>
<dbReference type="SUPFAM" id="SSF161098">
    <property type="entry name" value="MetI-like"/>
    <property type="match status" value="1"/>
</dbReference>
<dbReference type="Proteomes" id="UP001595756">
    <property type="component" value="Unassembled WGS sequence"/>
</dbReference>
<keyword evidence="4 7" id="KW-0812">Transmembrane</keyword>
<feature type="domain" description="ABC transmembrane type-1" evidence="8">
    <location>
        <begin position="82"/>
        <end position="267"/>
    </location>
</feature>
<evidence type="ECO:0000259" key="8">
    <source>
        <dbReference type="PROSITE" id="PS50928"/>
    </source>
</evidence>
<proteinExistence type="inferred from homology"/>
<dbReference type="Gene3D" id="1.10.3720.10">
    <property type="entry name" value="MetI-like"/>
    <property type="match status" value="1"/>
</dbReference>
<comment type="subcellular location">
    <subcellularLocation>
        <location evidence="1 7">Cell membrane</location>
        <topology evidence="1 7">Multi-pass membrane protein</topology>
    </subcellularLocation>
</comment>
<evidence type="ECO:0000313" key="10">
    <source>
        <dbReference type="Proteomes" id="UP001595756"/>
    </source>
</evidence>
<sequence>MTYGSDAPARGMAAASQRLADGAGAVLAYLWSGWGAVASLLLFCALWEWGGQYYGPLILPGPLATFQRLGELLASGLAAPELWISARRTLTGLGAAVLAGSVLGMLAGRSLTAALVSRPLVTLLLGMPPIAWLVLAMLWFGMGDATPVFTVAVACFPIVFAGAMQGARTLDGQLTDVARVYRLPWWTTLFDVHLPHVVSYLLPAWITALGISWKVVVMAELLAASDGAGAALAVSRAQLDMAGSMGWIVAVLGLLLAIEYLLLEPIKRTIERWRAADAG</sequence>
<feature type="transmembrane region" description="Helical" evidence="7">
    <location>
        <begin position="200"/>
        <end position="224"/>
    </location>
</feature>
<keyword evidence="2 7" id="KW-0813">Transport</keyword>
<dbReference type="Pfam" id="PF00528">
    <property type="entry name" value="BPD_transp_1"/>
    <property type="match status" value="1"/>
</dbReference>
<name>A0ABV8RU84_9BURK</name>
<evidence type="ECO:0000256" key="2">
    <source>
        <dbReference type="ARBA" id="ARBA00022448"/>
    </source>
</evidence>
<feature type="transmembrane region" description="Helical" evidence="7">
    <location>
        <begin position="146"/>
        <end position="164"/>
    </location>
</feature>
<protein>
    <submittedName>
        <fullName evidence="9">ABC transporter permease</fullName>
    </submittedName>
</protein>
<evidence type="ECO:0000256" key="6">
    <source>
        <dbReference type="ARBA" id="ARBA00023136"/>
    </source>
</evidence>
<accession>A0ABV8RU84</accession>
<reference evidence="10" key="1">
    <citation type="journal article" date="2019" name="Int. J. Syst. Evol. Microbiol.">
        <title>The Global Catalogue of Microorganisms (GCM) 10K type strain sequencing project: providing services to taxonomists for standard genome sequencing and annotation.</title>
        <authorList>
            <consortium name="The Broad Institute Genomics Platform"/>
            <consortium name="The Broad Institute Genome Sequencing Center for Infectious Disease"/>
            <person name="Wu L."/>
            <person name="Ma J."/>
        </authorList>
    </citation>
    <scope>NUCLEOTIDE SEQUENCE [LARGE SCALE GENOMIC DNA]</scope>
    <source>
        <strain evidence="10">CGMCC 1.19029</strain>
    </source>
</reference>
<gene>
    <name evidence="9" type="ORF">ACFO0J_01450</name>
</gene>
<evidence type="ECO:0000313" key="9">
    <source>
        <dbReference type="EMBL" id="MFC4296702.1"/>
    </source>
</evidence>
<keyword evidence="6 7" id="KW-0472">Membrane</keyword>
<feature type="transmembrane region" description="Helical" evidence="7">
    <location>
        <begin position="26"/>
        <end position="49"/>
    </location>
</feature>
<keyword evidence="3" id="KW-1003">Cell membrane</keyword>
<dbReference type="CDD" id="cd06261">
    <property type="entry name" value="TM_PBP2"/>
    <property type="match status" value="1"/>
</dbReference>
<comment type="similarity">
    <text evidence="7">Belongs to the binding-protein-dependent transport system permease family.</text>
</comment>
<dbReference type="InterPro" id="IPR035906">
    <property type="entry name" value="MetI-like_sf"/>
</dbReference>
<feature type="transmembrane region" description="Helical" evidence="7">
    <location>
        <begin position="90"/>
        <end position="108"/>
    </location>
</feature>
<evidence type="ECO:0000256" key="3">
    <source>
        <dbReference type="ARBA" id="ARBA00022475"/>
    </source>
</evidence>
<dbReference type="PANTHER" id="PTHR30151:SF0">
    <property type="entry name" value="ABC TRANSPORTER PERMEASE PROTEIN MJ0413-RELATED"/>
    <property type="match status" value="1"/>
</dbReference>
<organism evidence="9 10">
    <name type="scientific">Castellaniella hirudinis</name>
    <dbReference type="NCBI Taxonomy" id="1144617"/>
    <lineage>
        <taxon>Bacteria</taxon>
        <taxon>Pseudomonadati</taxon>
        <taxon>Pseudomonadota</taxon>
        <taxon>Betaproteobacteria</taxon>
        <taxon>Burkholderiales</taxon>
        <taxon>Alcaligenaceae</taxon>
        <taxon>Castellaniella</taxon>
    </lineage>
</organism>
<keyword evidence="10" id="KW-1185">Reference proteome</keyword>
<dbReference type="PANTHER" id="PTHR30151">
    <property type="entry name" value="ALKANE SULFONATE ABC TRANSPORTER-RELATED, MEMBRANE SUBUNIT"/>
    <property type="match status" value="1"/>
</dbReference>
<keyword evidence="5 7" id="KW-1133">Transmembrane helix</keyword>
<dbReference type="InterPro" id="IPR000515">
    <property type="entry name" value="MetI-like"/>
</dbReference>
<evidence type="ECO:0000256" key="7">
    <source>
        <dbReference type="RuleBase" id="RU363032"/>
    </source>
</evidence>
<feature type="transmembrane region" description="Helical" evidence="7">
    <location>
        <begin position="244"/>
        <end position="263"/>
    </location>
</feature>
<evidence type="ECO:0000256" key="1">
    <source>
        <dbReference type="ARBA" id="ARBA00004651"/>
    </source>
</evidence>
<dbReference type="RefSeq" id="WP_376811281.1">
    <property type="nucleotide sequence ID" value="NZ_JBHSDY010000001.1"/>
</dbReference>
<dbReference type="EMBL" id="JBHSDY010000001">
    <property type="protein sequence ID" value="MFC4296702.1"/>
    <property type="molecule type" value="Genomic_DNA"/>
</dbReference>
<comment type="caution">
    <text evidence="9">The sequence shown here is derived from an EMBL/GenBank/DDBJ whole genome shotgun (WGS) entry which is preliminary data.</text>
</comment>